<gene>
    <name evidence="2" type="ORF">B0T14DRAFT_246548</name>
</gene>
<keyword evidence="3" id="KW-1185">Reference proteome</keyword>
<protein>
    <submittedName>
        <fullName evidence="2">Uncharacterized protein</fullName>
    </submittedName>
</protein>
<evidence type="ECO:0000313" key="3">
    <source>
        <dbReference type="Proteomes" id="UP001175000"/>
    </source>
</evidence>
<dbReference type="AlphaFoldDB" id="A0AA40BWQ2"/>
<accession>A0AA40BWQ2</accession>
<dbReference type="Proteomes" id="UP001175000">
    <property type="component" value="Unassembled WGS sequence"/>
</dbReference>
<reference evidence="2" key="1">
    <citation type="submission" date="2023-06" db="EMBL/GenBank/DDBJ databases">
        <title>Genome-scale phylogeny and comparative genomics of the fungal order Sordariales.</title>
        <authorList>
            <consortium name="Lawrence Berkeley National Laboratory"/>
            <person name="Hensen N."/>
            <person name="Bonometti L."/>
            <person name="Westerberg I."/>
            <person name="Brannstrom I.O."/>
            <person name="Guillou S."/>
            <person name="Cros-Aarteil S."/>
            <person name="Calhoun S."/>
            <person name="Haridas S."/>
            <person name="Kuo A."/>
            <person name="Mondo S."/>
            <person name="Pangilinan J."/>
            <person name="Riley R."/>
            <person name="Labutti K."/>
            <person name="Andreopoulos B."/>
            <person name="Lipzen A."/>
            <person name="Chen C."/>
            <person name="Yanf M."/>
            <person name="Daum C."/>
            <person name="Ng V."/>
            <person name="Clum A."/>
            <person name="Steindorff A."/>
            <person name="Ohm R."/>
            <person name="Martin F."/>
            <person name="Silar P."/>
            <person name="Natvig D."/>
            <person name="Lalanne C."/>
            <person name="Gautier V."/>
            <person name="Ament-Velasquez S.L."/>
            <person name="Kruys A."/>
            <person name="Hutchinson M.I."/>
            <person name="Powell A.J."/>
            <person name="Barry K."/>
            <person name="Miller A.N."/>
            <person name="Grigoriev I.V."/>
            <person name="Debuchy R."/>
            <person name="Gladieux P."/>
            <person name="Thoren M.H."/>
            <person name="Johannesson H."/>
        </authorList>
    </citation>
    <scope>NUCLEOTIDE SEQUENCE</scope>
    <source>
        <strain evidence="2">CBS 606.72</strain>
    </source>
</reference>
<feature type="region of interest" description="Disordered" evidence="1">
    <location>
        <begin position="98"/>
        <end position="118"/>
    </location>
</feature>
<evidence type="ECO:0000256" key="1">
    <source>
        <dbReference type="SAM" id="MobiDB-lite"/>
    </source>
</evidence>
<proteinExistence type="predicted"/>
<sequence length="130" mass="14082">MIEGEGVRCGRKVWTDVTCAPCAPVYILPHARERPTHEARGSIPYGGHIRGRNIRWKYPLVAFSQGPQHRTAYRGAPRHSTSASIAASNGRGTCDFTLPSPGAPSGKNIGSVNPSGDYRGRCRMTGEHLL</sequence>
<comment type="caution">
    <text evidence="2">The sequence shown here is derived from an EMBL/GenBank/DDBJ whole genome shotgun (WGS) entry which is preliminary data.</text>
</comment>
<name>A0AA40BWQ2_9PEZI</name>
<dbReference type="EMBL" id="JAULSU010000005">
    <property type="protein sequence ID" value="KAK0616414.1"/>
    <property type="molecule type" value="Genomic_DNA"/>
</dbReference>
<organism evidence="2 3">
    <name type="scientific">Immersiella caudata</name>
    <dbReference type="NCBI Taxonomy" id="314043"/>
    <lineage>
        <taxon>Eukaryota</taxon>
        <taxon>Fungi</taxon>
        <taxon>Dikarya</taxon>
        <taxon>Ascomycota</taxon>
        <taxon>Pezizomycotina</taxon>
        <taxon>Sordariomycetes</taxon>
        <taxon>Sordariomycetidae</taxon>
        <taxon>Sordariales</taxon>
        <taxon>Lasiosphaeriaceae</taxon>
        <taxon>Immersiella</taxon>
    </lineage>
</organism>
<evidence type="ECO:0000313" key="2">
    <source>
        <dbReference type="EMBL" id="KAK0616414.1"/>
    </source>
</evidence>